<dbReference type="SMART" id="SM00228">
    <property type="entry name" value="PDZ"/>
    <property type="match status" value="1"/>
</dbReference>
<dbReference type="Proteomes" id="UP000829291">
    <property type="component" value="Chromosome 1"/>
</dbReference>
<feature type="domain" description="PDZ" evidence="15">
    <location>
        <begin position="333"/>
        <end position="405"/>
    </location>
</feature>
<evidence type="ECO:0000256" key="3">
    <source>
        <dbReference type="ARBA" id="ARBA00004375"/>
    </source>
</evidence>
<dbReference type="InterPro" id="IPR036034">
    <property type="entry name" value="PDZ_sf"/>
</dbReference>
<evidence type="ECO:0000256" key="6">
    <source>
        <dbReference type="ARBA" id="ARBA00016929"/>
    </source>
</evidence>
<evidence type="ECO:0000256" key="8">
    <source>
        <dbReference type="ARBA" id="ARBA00022703"/>
    </source>
</evidence>
<evidence type="ECO:0000256" key="12">
    <source>
        <dbReference type="ARBA" id="ARBA00023145"/>
    </source>
</evidence>
<proteinExistence type="inferred from homology"/>
<dbReference type="Gene3D" id="2.40.10.120">
    <property type="match status" value="1"/>
</dbReference>
<dbReference type="InterPro" id="IPR041489">
    <property type="entry name" value="PDZ_6"/>
</dbReference>
<evidence type="ECO:0000313" key="16">
    <source>
        <dbReference type="Proteomes" id="UP000829291"/>
    </source>
</evidence>
<name>A0ABM3FET2_NEOLC</name>
<dbReference type="Pfam" id="PF13365">
    <property type="entry name" value="Trypsin_2"/>
    <property type="match status" value="1"/>
</dbReference>
<dbReference type="PRINTS" id="PR00834">
    <property type="entry name" value="PROTEASES2C"/>
</dbReference>
<dbReference type="PANTHER" id="PTHR22939">
    <property type="entry name" value="SERINE PROTEASE FAMILY S1C HTRA-RELATED"/>
    <property type="match status" value="1"/>
</dbReference>
<dbReference type="SUPFAM" id="SSF50156">
    <property type="entry name" value="PDZ domain-like"/>
    <property type="match status" value="1"/>
</dbReference>
<dbReference type="InterPro" id="IPR009003">
    <property type="entry name" value="Peptidase_S1_PA"/>
</dbReference>
<evidence type="ECO:0000256" key="10">
    <source>
        <dbReference type="ARBA" id="ARBA00022825"/>
    </source>
</evidence>
<keyword evidence="16" id="KW-1185">Reference proteome</keyword>
<evidence type="ECO:0000313" key="17">
    <source>
        <dbReference type="RefSeq" id="XP_046586526.1"/>
    </source>
</evidence>
<accession>A0ABM3FET2</accession>
<evidence type="ECO:0000256" key="1">
    <source>
        <dbReference type="ARBA" id="ARBA00001760"/>
    </source>
</evidence>
<dbReference type="GO" id="GO:0008233">
    <property type="term" value="F:peptidase activity"/>
    <property type="evidence" value="ECO:0007669"/>
    <property type="project" value="UniProtKB-KW"/>
</dbReference>
<evidence type="ECO:0000256" key="13">
    <source>
        <dbReference type="ARBA" id="ARBA00029644"/>
    </source>
</evidence>
<comment type="function">
    <text evidence="14">Serine protease that shows proteolytic activity against a non-specific substrate beta-casein. Promotes or induces cell death either by direct binding to and inhibition of BIRC proteins (also called inhibitor of apoptosis proteins, IAPs), leading to an increase in caspase activity, or by a BIRC inhibition-independent, caspase-independent and serine protease activity-dependent mechanism. Can antagonize antiapoptotic activity of th/Diap1 by directly inducing the degradation of th/Diap1.</text>
</comment>
<evidence type="ECO:0000256" key="4">
    <source>
        <dbReference type="ARBA" id="ARBA00010541"/>
    </source>
</evidence>
<evidence type="ECO:0000256" key="5">
    <source>
        <dbReference type="ARBA" id="ARBA00013033"/>
    </source>
</evidence>
<evidence type="ECO:0000256" key="7">
    <source>
        <dbReference type="ARBA" id="ARBA00022670"/>
    </source>
</evidence>
<dbReference type="InterPro" id="IPR001940">
    <property type="entry name" value="Peptidase_S1C"/>
</dbReference>
<comment type="subcellular location">
    <subcellularLocation>
        <location evidence="3">Mitochondrion intermembrane space</location>
        <topology evidence="3">Single-pass membrane protein</topology>
    </subcellularLocation>
    <subcellularLocation>
        <location evidence="2">Mitochondrion membrane</location>
        <topology evidence="2">Single-pass membrane protein</topology>
    </subcellularLocation>
</comment>
<dbReference type="GeneID" id="107221928"/>
<organism evidence="16 17">
    <name type="scientific">Neodiprion lecontei</name>
    <name type="common">Redheaded pine sawfly</name>
    <dbReference type="NCBI Taxonomy" id="441921"/>
    <lineage>
        <taxon>Eukaryota</taxon>
        <taxon>Metazoa</taxon>
        <taxon>Ecdysozoa</taxon>
        <taxon>Arthropoda</taxon>
        <taxon>Hexapoda</taxon>
        <taxon>Insecta</taxon>
        <taxon>Pterygota</taxon>
        <taxon>Neoptera</taxon>
        <taxon>Endopterygota</taxon>
        <taxon>Hymenoptera</taxon>
        <taxon>Tenthredinoidea</taxon>
        <taxon>Diprionidae</taxon>
        <taxon>Diprioninae</taxon>
        <taxon>Neodiprion</taxon>
    </lineage>
</organism>
<dbReference type="GO" id="GO:0006508">
    <property type="term" value="P:proteolysis"/>
    <property type="evidence" value="ECO:0007669"/>
    <property type="project" value="UniProtKB-KW"/>
</dbReference>
<dbReference type="SUPFAM" id="SSF50494">
    <property type="entry name" value="Trypsin-like serine proteases"/>
    <property type="match status" value="1"/>
</dbReference>
<gene>
    <name evidence="17" type="primary">LOC107221928</name>
</gene>
<dbReference type="RefSeq" id="XP_046586526.1">
    <property type="nucleotide sequence ID" value="XM_046730570.1"/>
</dbReference>
<dbReference type="PANTHER" id="PTHR22939:SF129">
    <property type="entry name" value="SERINE PROTEASE HTRA2, MITOCHONDRIAL"/>
    <property type="match status" value="1"/>
</dbReference>
<dbReference type="EC" id="3.4.21.108" evidence="5"/>
<evidence type="ECO:0000256" key="14">
    <source>
        <dbReference type="ARBA" id="ARBA00035606"/>
    </source>
</evidence>
<keyword evidence="12" id="KW-0865">Zymogen</keyword>
<reference evidence="17" key="1">
    <citation type="submission" date="2025-08" db="UniProtKB">
        <authorList>
            <consortium name="RefSeq"/>
        </authorList>
    </citation>
    <scope>IDENTIFICATION</scope>
    <source>
        <tissue evidence="17">Thorax and Abdomen</tissue>
    </source>
</reference>
<evidence type="ECO:0000256" key="9">
    <source>
        <dbReference type="ARBA" id="ARBA00022801"/>
    </source>
</evidence>
<keyword evidence="9" id="KW-0378">Hydrolase</keyword>
<keyword evidence="10" id="KW-0720">Serine protease</keyword>
<comment type="similarity">
    <text evidence="4">Belongs to the peptidase S1C family.</text>
</comment>
<comment type="catalytic activity">
    <reaction evidence="1">
        <text>Cleavage of non-polar aliphatic amino-acids at the P1 position, with a preference for Val, Ile and Met. At the P2 and P3 positions, Arg is selected most strongly with a secondary preference for other hydrophilic residues.</text>
        <dbReference type="EC" id="3.4.21.108"/>
    </reaction>
</comment>
<keyword evidence="11" id="KW-0809">Transit peptide</keyword>
<keyword evidence="7 17" id="KW-0645">Protease</keyword>
<evidence type="ECO:0000256" key="2">
    <source>
        <dbReference type="ARBA" id="ARBA00004304"/>
    </source>
</evidence>
<protein>
    <recommendedName>
        <fullName evidence="6">Serine protease HTRA2, mitochondrial</fullName>
        <ecNumber evidence="5">3.4.21.108</ecNumber>
    </recommendedName>
    <alternativeName>
        <fullName evidence="13">High temperature requirement protein A2</fullName>
    </alternativeName>
</protein>
<dbReference type="PROSITE" id="PS50106">
    <property type="entry name" value="PDZ"/>
    <property type="match status" value="1"/>
</dbReference>
<keyword evidence="8" id="KW-0053">Apoptosis</keyword>
<dbReference type="Gene3D" id="2.30.42.10">
    <property type="match status" value="1"/>
</dbReference>
<evidence type="ECO:0000256" key="11">
    <source>
        <dbReference type="ARBA" id="ARBA00022946"/>
    </source>
</evidence>
<dbReference type="Pfam" id="PF17820">
    <property type="entry name" value="PDZ_6"/>
    <property type="match status" value="1"/>
</dbReference>
<dbReference type="InterPro" id="IPR001478">
    <property type="entry name" value="PDZ"/>
</dbReference>
<evidence type="ECO:0000259" key="15">
    <source>
        <dbReference type="PROSITE" id="PS50106"/>
    </source>
</evidence>
<sequence>MALPCARLACDVLRRKHIFRCQYLTVLNVERDFRTGTANSFREKGRLRDENSKRYITCSALVASVLGYVLYNWKEDFRGDVAGFKFENVKSPFPAIHAATNVFATNVNHNRDKYNFIADVVEVSAPSVVYIEMKDQRRIDFFTGKPMTTSNGSGFIVKEDGLILTNAHVVINKPNTSVKVNVRLQDGTSYTGTVEDIDMKSDLATVRINKTNLPVMKLGSSSTLRPGEFVVAIGSPLALSNTITSGIVSSVNRQSEELGLHNTNMGYIQTDAAITFGNSGGPLVNLNGEAIGINAMKVTAGISFAIPIDYAKDFLKRVEERRKSKGFTILGSQTNIESPRRRYLGITMLTLTPDILSELHQRNENIPWNVRHGVLVWKVIVGSPADVGGLKPGDIVTHINGEPARAAIDIYKVLEKPGPVNVTVVRSGQVVQVSVVPEEA</sequence>